<dbReference type="GO" id="GO:0005737">
    <property type="term" value="C:cytoplasm"/>
    <property type="evidence" value="ECO:0007669"/>
    <property type="project" value="UniProtKB-SubCell"/>
</dbReference>
<keyword evidence="3" id="KW-0963">Cytoplasm</keyword>
<dbReference type="PANTHER" id="PTHR46545">
    <property type="entry name" value="LEUCINE-RICH REPEAT-CONTAINING PROTEIN 51"/>
    <property type="match status" value="1"/>
</dbReference>
<evidence type="ECO:0000256" key="4">
    <source>
        <dbReference type="ARBA" id="ARBA00022614"/>
    </source>
</evidence>
<dbReference type="PANTHER" id="PTHR46545:SF1">
    <property type="entry name" value="LEUCINE-RICH REPEAT-CONTAINING PROTEIN 51"/>
    <property type="match status" value="1"/>
</dbReference>
<keyword evidence="4" id="KW-0433">Leucine-rich repeat</keyword>
<dbReference type="RefSeq" id="XP_011639444.1">
    <property type="nucleotide sequence ID" value="XM_011641142.1"/>
</dbReference>
<dbReference type="AlphaFoldDB" id="A0A6I9X4T5"/>
<evidence type="ECO:0000256" key="5">
    <source>
        <dbReference type="ARBA" id="ARBA00022737"/>
    </source>
</evidence>
<sequence length="203" mass="23535">MNANYSLQDHIRSSDYKRNERQEMLVAPPLDLSFKKATTMDELMEKRAQIIRTRKAPVRTFKDRYVTSTLWLSNNLLKSMDGLQRLVDRILDDPEYLSWLDLSFNEISEIGEEIEKFSNLKILYLHGNKIANIADTLKLTKLQNLRSLTLHGNPIEDIPCYRGYIVHLLPQLLVLDFSPVISAEKKKALPIGFFKMIQSGIRI</sequence>
<dbReference type="KEGG" id="pbar:105428704"/>
<protein>
    <recommendedName>
        <fullName evidence="2">Leucine-rich repeat-containing protein 51</fullName>
    </recommendedName>
</protein>
<keyword evidence="6" id="KW-1185">Reference proteome</keyword>
<dbReference type="Proteomes" id="UP000504615">
    <property type="component" value="Unplaced"/>
</dbReference>
<dbReference type="SUPFAM" id="SSF52058">
    <property type="entry name" value="L domain-like"/>
    <property type="match status" value="1"/>
</dbReference>
<dbReference type="Pfam" id="PF14580">
    <property type="entry name" value="LRR_9"/>
    <property type="match status" value="1"/>
</dbReference>
<evidence type="ECO:0000256" key="1">
    <source>
        <dbReference type="ARBA" id="ARBA00004496"/>
    </source>
</evidence>
<reference evidence="7" key="1">
    <citation type="submission" date="2025-08" db="UniProtKB">
        <authorList>
            <consortium name="RefSeq"/>
        </authorList>
    </citation>
    <scope>IDENTIFICATION</scope>
</reference>
<dbReference type="Gene3D" id="3.80.10.10">
    <property type="entry name" value="Ribonuclease Inhibitor"/>
    <property type="match status" value="1"/>
</dbReference>
<evidence type="ECO:0000256" key="2">
    <source>
        <dbReference type="ARBA" id="ARBA00014223"/>
    </source>
</evidence>
<gene>
    <name evidence="7" type="primary">LOC105428704</name>
</gene>
<dbReference type="GeneID" id="105428704"/>
<dbReference type="OrthoDB" id="676979at2759"/>
<dbReference type="PROSITE" id="PS51450">
    <property type="entry name" value="LRR"/>
    <property type="match status" value="3"/>
</dbReference>
<evidence type="ECO:0000313" key="7">
    <source>
        <dbReference type="RefSeq" id="XP_011639444.1"/>
    </source>
</evidence>
<keyword evidence="5" id="KW-0677">Repeat</keyword>
<dbReference type="InterPro" id="IPR001611">
    <property type="entry name" value="Leu-rich_rpt"/>
</dbReference>
<accession>A0A6I9X4T5</accession>
<name>A0A6I9X4T5_9HYME</name>
<dbReference type="InterPro" id="IPR032675">
    <property type="entry name" value="LRR_dom_sf"/>
</dbReference>
<proteinExistence type="predicted"/>
<organism evidence="6 7">
    <name type="scientific">Pogonomyrmex barbatus</name>
    <name type="common">red harvester ant</name>
    <dbReference type="NCBI Taxonomy" id="144034"/>
    <lineage>
        <taxon>Eukaryota</taxon>
        <taxon>Metazoa</taxon>
        <taxon>Ecdysozoa</taxon>
        <taxon>Arthropoda</taxon>
        <taxon>Hexapoda</taxon>
        <taxon>Insecta</taxon>
        <taxon>Pterygota</taxon>
        <taxon>Neoptera</taxon>
        <taxon>Endopterygota</taxon>
        <taxon>Hymenoptera</taxon>
        <taxon>Apocrita</taxon>
        <taxon>Aculeata</taxon>
        <taxon>Formicoidea</taxon>
        <taxon>Formicidae</taxon>
        <taxon>Myrmicinae</taxon>
        <taxon>Pogonomyrmex</taxon>
    </lineage>
</organism>
<comment type="subcellular location">
    <subcellularLocation>
        <location evidence="1">Cytoplasm</location>
    </subcellularLocation>
</comment>
<evidence type="ECO:0000256" key="3">
    <source>
        <dbReference type="ARBA" id="ARBA00022490"/>
    </source>
</evidence>
<evidence type="ECO:0000313" key="6">
    <source>
        <dbReference type="Proteomes" id="UP000504615"/>
    </source>
</evidence>